<sequence>FMKLPLTRMHIDVNACNSYKESPLWAAVDKGHENMINLLLARKDIDVNTCNLKQ</sequence>
<evidence type="ECO:0000313" key="2">
    <source>
        <dbReference type="Proteomes" id="UP000799539"/>
    </source>
</evidence>
<dbReference type="InterPro" id="IPR002110">
    <property type="entry name" value="Ankyrin_rpt"/>
</dbReference>
<organism evidence="1 2">
    <name type="scientific">Cercospora zeae-maydis SCOH1-5</name>
    <dbReference type="NCBI Taxonomy" id="717836"/>
    <lineage>
        <taxon>Eukaryota</taxon>
        <taxon>Fungi</taxon>
        <taxon>Dikarya</taxon>
        <taxon>Ascomycota</taxon>
        <taxon>Pezizomycotina</taxon>
        <taxon>Dothideomycetes</taxon>
        <taxon>Dothideomycetidae</taxon>
        <taxon>Mycosphaerellales</taxon>
        <taxon>Mycosphaerellaceae</taxon>
        <taxon>Cercospora</taxon>
    </lineage>
</organism>
<dbReference type="OrthoDB" id="3636959at2759"/>
<dbReference type="Pfam" id="PF00023">
    <property type="entry name" value="Ank"/>
    <property type="match status" value="1"/>
</dbReference>
<keyword evidence="2" id="KW-1185">Reference proteome</keyword>
<dbReference type="InterPro" id="IPR036770">
    <property type="entry name" value="Ankyrin_rpt-contain_sf"/>
</dbReference>
<gene>
    <name evidence="1" type="ORF">CERZMDRAFT_42886</name>
</gene>
<feature type="non-terminal residue" evidence="1">
    <location>
        <position position="1"/>
    </location>
</feature>
<reference evidence="1" key="1">
    <citation type="journal article" date="2020" name="Stud. Mycol.">
        <title>101 Dothideomycetes genomes: a test case for predicting lifestyles and emergence of pathogens.</title>
        <authorList>
            <person name="Haridas S."/>
            <person name="Albert R."/>
            <person name="Binder M."/>
            <person name="Bloem J."/>
            <person name="Labutti K."/>
            <person name="Salamov A."/>
            <person name="Andreopoulos B."/>
            <person name="Baker S."/>
            <person name="Barry K."/>
            <person name="Bills G."/>
            <person name="Bluhm B."/>
            <person name="Cannon C."/>
            <person name="Castanera R."/>
            <person name="Culley D."/>
            <person name="Daum C."/>
            <person name="Ezra D."/>
            <person name="Gonzalez J."/>
            <person name="Henrissat B."/>
            <person name="Kuo A."/>
            <person name="Liang C."/>
            <person name="Lipzen A."/>
            <person name="Lutzoni F."/>
            <person name="Magnuson J."/>
            <person name="Mondo S."/>
            <person name="Nolan M."/>
            <person name="Ohm R."/>
            <person name="Pangilinan J."/>
            <person name="Park H.-J."/>
            <person name="Ramirez L."/>
            <person name="Alfaro M."/>
            <person name="Sun H."/>
            <person name="Tritt A."/>
            <person name="Yoshinaga Y."/>
            <person name="Zwiers L.-H."/>
            <person name="Turgeon B."/>
            <person name="Goodwin S."/>
            <person name="Spatafora J."/>
            <person name="Crous P."/>
            <person name="Grigoriev I."/>
        </authorList>
    </citation>
    <scope>NUCLEOTIDE SEQUENCE</scope>
    <source>
        <strain evidence="1">SCOH1-5</strain>
    </source>
</reference>
<dbReference type="EMBL" id="ML992675">
    <property type="protein sequence ID" value="KAF2211663.1"/>
    <property type="molecule type" value="Genomic_DNA"/>
</dbReference>
<accession>A0A6A6FE78</accession>
<dbReference type="SUPFAM" id="SSF48403">
    <property type="entry name" value="Ankyrin repeat"/>
    <property type="match status" value="1"/>
</dbReference>
<proteinExistence type="predicted"/>
<dbReference type="Gene3D" id="1.25.40.20">
    <property type="entry name" value="Ankyrin repeat-containing domain"/>
    <property type="match status" value="1"/>
</dbReference>
<name>A0A6A6FE78_9PEZI</name>
<protein>
    <recommendedName>
        <fullName evidence="3">Ankyrin</fullName>
    </recommendedName>
</protein>
<dbReference type="AlphaFoldDB" id="A0A6A6FE78"/>
<dbReference type="Proteomes" id="UP000799539">
    <property type="component" value="Unassembled WGS sequence"/>
</dbReference>
<evidence type="ECO:0008006" key="3">
    <source>
        <dbReference type="Google" id="ProtNLM"/>
    </source>
</evidence>
<evidence type="ECO:0000313" key="1">
    <source>
        <dbReference type="EMBL" id="KAF2211663.1"/>
    </source>
</evidence>